<dbReference type="EMBL" id="BGZK01000408">
    <property type="protein sequence ID" value="GBP41906.1"/>
    <property type="molecule type" value="Genomic_DNA"/>
</dbReference>
<sequence>MKVRNVKGSGDERGRGPAPRAPCLPPPPPHATGARPPFSALSGRLFTVLSHSEGRAIGVRPNAEVGDVDSDLFPFSVVKRRRQSKRVKLNSNFNIQIFIARPSEAVADVKRRQSVTAISCGQREETRKPLARNCKISELYEGTVLLMFIYHLDATRRHFYVRFSNLLAMRKFLACIVT</sequence>
<protein>
    <submittedName>
        <fullName evidence="2">Uncharacterized protein</fullName>
    </submittedName>
</protein>
<accession>A0A4C1VRZ5</accession>
<dbReference type="AlphaFoldDB" id="A0A4C1VRZ5"/>
<evidence type="ECO:0000313" key="2">
    <source>
        <dbReference type="EMBL" id="GBP41906.1"/>
    </source>
</evidence>
<organism evidence="2 3">
    <name type="scientific">Eumeta variegata</name>
    <name type="common">Bagworm moth</name>
    <name type="synonym">Eumeta japonica</name>
    <dbReference type="NCBI Taxonomy" id="151549"/>
    <lineage>
        <taxon>Eukaryota</taxon>
        <taxon>Metazoa</taxon>
        <taxon>Ecdysozoa</taxon>
        <taxon>Arthropoda</taxon>
        <taxon>Hexapoda</taxon>
        <taxon>Insecta</taxon>
        <taxon>Pterygota</taxon>
        <taxon>Neoptera</taxon>
        <taxon>Endopterygota</taxon>
        <taxon>Lepidoptera</taxon>
        <taxon>Glossata</taxon>
        <taxon>Ditrysia</taxon>
        <taxon>Tineoidea</taxon>
        <taxon>Psychidae</taxon>
        <taxon>Oiketicinae</taxon>
        <taxon>Eumeta</taxon>
    </lineage>
</organism>
<proteinExistence type="predicted"/>
<feature type="compositionally biased region" description="Pro residues" evidence="1">
    <location>
        <begin position="19"/>
        <end position="30"/>
    </location>
</feature>
<gene>
    <name evidence="2" type="ORF">EVAR_31669_1</name>
</gene>
<name>A0A4C1VRZ5_EUMVA</name>
<evidence type="ECO:0000313" key="3">
    <source>
        <dbReference type="Proteomes" id="UP000299102"/>
    </source>
</evidence>
<comment type="caution">
    <text evidence="2">The sequence shown here is derived from an EMBL/GenBank/DDBJ whole genome shotgun (WGS) entry which is preliminary data.</text>
</comment>
<dbReference type="Proteomes" id="UP000299102">
    <property type="component" value="Unassembled WGS sequence"/>
</dbReference>
<evidence type="ECO:0000256" key="1">
    <source>
        <dbReference type="SAM" id="MobiDB-lite"/>
    </source>
</evidence>
<feature type="region of interest" description="Disordered" evidence="1">
    <location>
        <begin position="1"/>
        <end position="37"/>
    </location>
</feature>
<keyword evidence="3" id="KW-1185">Reference proteome</keyword>
<reference evidence="2 3" key="1">
    <citation type="journal article" date="2019" name="Commun. Biol.">
        <title>The bagworm genome reveals a unique fibroin gene that provides high tensile strength.</title>
        <authorList>
            <person name="Kono N."/>
            <person name="Nakamura H."/>
            <person name="Ohtoshi R."/>
            <person name="Tomita M."/>
            <person name="Numata K."/>
            <person name="Arakawa K."/>
        </authorList>
    </citation>
    <scope>NUCLEOTIDE SEQUENCE [LARGE SCALE GENOMIC DNA]</scope>
</reference>